<dbReference type="Pfam" id="PF21834">
    <property type="entry name" value="DUF6894"/>
    <property type="match status" value="1"/>
</dbReference>
<evidence type="ECO:0000259" key="1">
    <source>
        <dbReference type="Pfam" id="PF21834"/>
    </source>
</evidence>
<dbReference type="EMBL" id="JBGBZA010000002">
    <property type="protein sequence ID" value="MEY9321094.1"/>
    <property type="molecule type" value="Genomic_DNA"/>
</dbReference>
<proteinExistence type="predicted"/>
<dbReference type="InterPro" id="IPR054189">
    <property type="entry name" value="DUF6894"/>
</dbReference>
<name>A0ABV4FDC8_BRAEL</name>
<protein>
    <recommendedName>
        <fullName evidence="1">DUF6894 domain-containing protein</fullName>
    </recommendedName>
</protein>
<evidence type="ECO:0000313" key="2">
    <source>
        <dbReference type="EMBL" id="MEY9321094.1"/>
    </source>
</evidence>
<dbReference type="RefSeq" id="WP_026191920.1">
    <property type="nucleotide sequence ID" value="NZ_BJNL01000206.1"/>
</dbReference>
<gene>
    <name evidence="2" type="ORF">ABIF29_007893</name>
</gene>
<organism evidence="2 3">
    <name type="scientific">Bradyrhizobium elkanii</name>
    <dbReference type="NCBI Taxonomy" id="29448"/>
    <lineage>
        <taxon>Bacteria</taxon>
        <taxon>Pseudomonadati</taxon>
        <taxon>Pseudomonadota</taxon>
        <taxon>Alphaproteobacteria</taxon>
        <taxon>Hyphomicrobiales</taxon>
        <taxon>Nitrobacteraceae</taxon>
        <taxon>Bradyrhizobium</taxon>
    </lineage>
</organism>
<evidence type="ECO:0000313" key="3">
    <source>
        <dbReference type="Proteomes" id="UP001565471"/>
    </source>
</evidence>
<reference evidence="2 3" key="1">
    <citation type="submission" date="2024-07" db="EMBL/GenBank/DDBJ databases">
        <title>Genomic Encyclopedia of Type Strains, Phase V (KMG-V): Genome sequencing to study the core and pangenomes of soil and plant-associated prokaryotes.</title>
        <authorList>
            <person name="Whitman W."/>
        </authorList>
    </citation>
    <scope>NUCLEOTIDE SEQUENCE [LARGE SCALE GENOMIC DNA]</scope>
    <source>
        <strain evidence="2 3">USDA 415</strain>
    </source>
</reference>
<dbReference type="Proteomes" id="UP001565471">
    <property type="component" value="Unassembled WGS sequence"/>
</dbReference>
<comment type="caution">
    <text evidence="2">The sequence shown here is derived from an EMBL/GenBank/DDBJ whole genome shotgun (WGS) entry which is preliminary data.</text>
</comment>
<accession>A0ABV4FDC8</accession>
<keyword evidence="3" id="KW-1185">Reference proteome</keyword>
<dbReference type="GeneID" id="92950886"/>
<feature type="domain" description="DUF6894" evidence="1">
    <location>
        <begin position="3"/>
        <end position="47"/>
    </location>
</feature>
<sequence>MRRYFFDQREGDEMIPDEQGIDLVSLVAMQHEATLALAHLAKDEVRRCTIDAPEDGPVLRATFTFEIRRFQ</sequence>